<dbReference type="Gene3D" id="1.20.120.1870">
    <property type="entry name" value="Fic/DOC protein, Fido domain"/>
    <property type="match status" value="1"/>
</dbReference>
<feature type="domain" description="Fido" evidence="1">
    <location>
        <begin position="5"/>
        <end position="132"/>
    </location>
</feature>
<keyword evidence="3" id="KW-1185">Reference proteome</keyword>
<dbReference type="PROSITE" id="PS51459">
    <property type="entry name" value="FIDO"/>
    <property type="match status" value="1"/>
</dbReference>
<dbReference type="InterPro" id="IPR003812">
    <property type="entry name" value="Fido"/>
</dbReference>
<gene>
    <name evidence="2" type="ORF">HGRIS_004460</name>
</gene>
<reference evidence="3" key="1">
    <citation type="submission" date="2024-06" db="EMBL/GenBank/DDBJ databases">
        <title>Multi-omics analyses provide insights into the biosynthesis of the anticancer antibiotic pleurotin in Hohenbuehelia grisea.</title>
        <authorList>
            <person name="Weaver J.A."/>
            <person name="Alberti F."/>
        </authorList>
    </citation>
    <scope>NUCLEOTIDE SEQUENCE [LARGE SCALE GENOMIC DNA]</scope>
    <source>
        <strain evidence="3">T-177</strain>
    </source>
</reference>
<accession>A0ABR3JCK0</accession>
<evidence type="ECO:0000313" key="2">
    <source>
        <dbReference type="EMBL" id="KAL0953205.1"/>
    </source>
</evidence>
<dbReference type="SUPFAM" id="SSF140931">
    <property type="entry name" value="Fic-like"/>
    <property type="match status" value="1"/>
</dbReference>
<dbReference type="Proteomes" id="UP001556367">
    <property type="component" value="Unassembled WGS sequence"/>
</dbReference>
<sequence>MSSRITTTLISGINRVLIPAARGTLVKPNELESAVSRPSTLAYYQPNSPATLRAASLAYGLIMGHPFLDGNKRTAFWAANEYLKEQLGKGLTDIPLTSVNMTDTAMQSIGEAHSRVAQGLLGYEQLAEVYEHVLNRR</sequence>
<proteinExistence type="predicted"/>
<dbReference type="PANTHER" id="PTHR39426:SF1">
    <property type="entry name" value="HOMOLOGY TO DEATH-ON-CURING PROTEIN OF PHAGE P1"/>
    <property type="match status" value="1"/>
</dbReference>
<name>A0ABR3JCK0_9AGAR</name>
<dbReference type="PANTHER" id="PTHR39426">
    <property type="entry name" value="HOMOLOGY TO DEATH-ON-CURING PROTEIN OF PHAGE P1"/>
    <property type="match status" value="1"/>
</dbReference>
<dbReference type="EMBL" id="JASNQZ010000008">
    <property type="protein sequence ID" value="KAL0953205.1"/>
    <property type="molecule type" value="Genomic_DNA"/>
</dbReference>
<dbReference type="Pfam" id="PF02661">
    <property type="entry name" value="Fic"/>
    <property type="match status" value="1"/>
</dbReference>
<evidence type="ECO:0000313" key="3">
    <source>
        <dbReference type="Proteomes" id="UP001556367"/>
    </source>
</evidence>
<protein>
    <recommendedName>
        <fullName evidence="1">Fido domain-containing protein</fullName>
    </recommendedName>
</protein>
<comment type="caution">
    <text evidence="2">The sequence shown here is derived from an EMBL/GenBank/DDBJ whole genome shotgun (WGS) entry which is preliminary data.</text>
</comment>
<dbReference type="InterPro" id="IPR053737">
    <property type="entry name" value="Type_II_TA_Toxin"/>
</dbReference>
<evidence type="ECO:0000259" key="1">
    <source>
        <dbReference type="PROSITE" id="PS51459"/>
    </source>
</evidence>
<dbReference type="InterPro" id="IPR006440">
    <property type="entry name" value="Doc"/>
</dbReference>
<dbReference type="InterPro" id="IPR036597">
    <property type="entry name" value="Fido-like_dom_sf"/>
</dbReference>
<organism evidence="2 3">
    <name type="scientific">Hohenbuehelia grisea</name>
    <dbReference type="NCBI Taxonomy" id="104357"/>
    <lineage>
        <taxon>Eukaryota</taxon>
        <taxon>Fungi</taxon>
        <taxon>Dikarya</taxon>
        <taxon>Basidiomycota</taxon>
        <taxon>Agaricomycotina</taxon>
        <taxon>Agaricomycetes</taxon>
        <taxon>Agaricomycetidae</taxon>
        <taxon>Agaricales</taxon>
        <taxon>Pleurotineae</taxon>
        <taxon>Pleurotaceae</taxon>
        <taxon>Hohenbuehelia</taxon>
    </lineage>
</organism>